<proteinExistence type="predicted"/>
<sequence length="69" mass="7512">MSGSSSTKIAVNMQVIGVDLAGQPTFWVTSRLPFRQKGDKYIHQDGTIEVKKEAILTLIDLPSHKGEAA</sequence>
<dbReference type="Proteomes" id="UP000427769">
    <property type="component" value="Chromosome"/>
</dbReference>
<accession>A0A5K7ZFG3</accession>
<evidence type="ECO:0000313" key="2">
    <source>
        <dbReference type="Proteomes" id="UP000427769"/>
    </source>
</evidence>
<dbReference type="KEGG" id="dwd:DSCW_22640"/>
<protein>
    <submittedName>
        <fullName evidence="1">Uncharacterized protein</fullName>
    </submittedName>
</protein>
<gene>
    <name evidence="1" type="ORF">DSCW_22640</name>
</gene>
<evidence type="ECO:0000313" key="1">
    <source>
        <dbReference type="EMBL" id="BBO74847.1"/>
    </source>
</evidence>
<reference evidence="1 2" key="1">
    <citation type="submission" date="2019-11" db="EMBL/GenBank/DDBJ databases">
        <title>Comparative genomics of hydrocarbon-degrading Desulfosarcina strains.</title>
        <authorList>
            <person name="Watanabe M."/>
            <person name="Kojima H."/>
            <person name="Fukui M."/>
        </authorList>
    </citation>
    <scope>NUCLEOTIDE SEQUENCE [LARGE SCALE GENOMIC DNA]</scope>
    <source>
        <strain evidence="1 2">PP31</strain>
    </source>
</reference>
<organism evidence="1 2">
    <name type="scientific">Desulfosarcina widdelii</name>
    <dbReference type="NCBI Taxonomy" id="947919"/>
    <lineage>
        <taxon>Bacteria</taxon>
        <taxon>Pseudomonadati</taxon>
        <taxon>Thermodesulfobacteriota</taxon>
        <taxon>Desulfobacteria</taxon>
        <taxon>Desulfobacterales</taxon>
        <taxon>Desulfosarcinaceae</taxon>
        <taxon>Desulfosarcina</taxon>
    </lineage>
</organism>
<name>A0A5K7ZFG3_9BACT</name>
<keyword evidence="2" id="KW-1185">Reference proteome</keyword>
<dbReference type="EMBL" id="AP021875">
    <property type="protein sequence ID" value="BBO74847.1"/>
    <property type="molecule type" value="Genomic_DNA"/>
</dbReference>
<dbReference type="AlphaFoldDB" id="A0A5K7ZFG3"/>